<keyword evidence="2 7" id="KW-0436">Ligase</keyword>
<dbReference type="Pfam" id="PF23024">
    <property type="entry name" value="AMP-dom_DIP2-like"/>
    <property type="match status" value="1"/>
</dbReference>
<dbReference type="SUPFAM" id="SSF56801">
    <property type="entry name" value="Acetyl-CoA synthetase-like"/>
    <property type="match status" value="1"/>
</dbReference>
<evidence type="ECO:0000256" key="2">
    <source>
        <dbReference type="ARBA" id="ARBA00022598"/>
    </source>
</evidence>
<evidence type="ECO:0000259" key="5">
    <source>
        <dbReference type="Pfam" id="PF00501"/>
    </source>
</evidence>
<evidence type="ECO:0000259" key="6">
    <source>
        <dbReference type="Pfam" id="PF23024"/>
    </source>
</evidence>
<organism evidence="7 8">
    <name type="scientific">Actinomadura rudentiformis</name>
    <dbReference type="NCBI Taxonomy" id="359158"/>
    <lineage>
        <taxon>Bacteria</taxon>
        <taxon>Bacillati</taxon>
        <taxon>Actinomycetota</taxon>
        <taxon>Actinomycetes</taxon>
        <taxon>Streptosporangiales</taxon>
        <taxon>Thermomonosporaceae</taxon>
        <taxon>Actinomadura</taxon>
    </lineage>
</organism>
<dbReference type="Proteomes" id="UP000468735">
    <property type="component" value="Unassembled WGS sequence"/>
</dbReference>
<feature type="domain" description="AMP-dependent synthetase/ligase" evidence="5">
    <location>
        <begin position="42"/>
        <end position="435"/>
    </location>
</feature>
<proteinExistence type="inferred from homology"/>
<dbReference type="EMBL" id="WBMT01000010">
    <property type="protein sequence ID" value="KAB2346952.1"/>
    <property type="molecule type" value="Genomic_DNA"/>
</dbReference>
<reference evidence="7 8" key="1">
    <citation type="submission" date="2019-09" db="EMBL/GenBank/DDBJ databases">
        <title>Actinomadura physcomitrii sp. nov., a novel actinomycete isolated from moss [Physcomitrium sphaericum (Ludw) Fuernr].</title>
        <authorList>
            <person name="Zhuang X."/>
            <person name="Liu C."/>
        </authorList>
    </citation>
    <scope>NUCLEOTIDE SEQUENCE [LARGE SCALE GENOMIC DNA]</scope>
    <source>
        <strain evidence="7 8">HMC1</strain>
    </source>
</reference>
<gene>
    <name evidence="7" type="ORF">F8566_22450</name>
</gene>
<evidence type="ECO:0000313" key="8">
    <source>
        <dbReference type="Proteomes" id="UP000468735"/>
    </source>
</evidence>
<dbReference type="InterPro" id="IPR042099">
    <property type="entry name" value="ANL_N_sf"/>
</dbReference>
<sequence length="591" mass="64243">MASATSQFPLFRRCGDSARSEGGQVMNRIDWDGGLAGTVHDRALARPNQIAMSFVDHSGGGDGRLEPLTYGDLDTRVRTLGNALRGTVAPGSRVAILCPTGPEYVTSFLACLYSGVIAVPLFMPEAFRHGDRLALAIADAQCEAAITVKPAGRTPEELGLDDSLRLIHADEFELDAAAPWKPLAPRDTTAYLQYTSGSTRHPAGVRVTHRNMEVAVDQLASRFGITPASSLVSWLPFFHDMGLVYAITLPLAIGMPAVHMTPFAFVQQPRRWLDLISRHGATHTVSPNFGLDLCVDRIPADRRAGLDLSRLRCLTNGSEPVRARSLERFTEAYAPYGFRAAAHTPAYGLAEATLMVAGNGPDREPLVAAFDRAELGAGRVRRTAADDPDGHTMVGCGAAAWQDVWIVDPATGQTLAPDRVGEIWVRGGNVCDGYWNDRERTGEVFGARLDGESGWLRTGDLGFFYGESLFITGRLKDLIIVDGRNHHPVDIESTVEDHSQAVRSGHVVAFGIDTGAEEQVVIVAEVRPDTTGELDAQHARLRRAVVSRHDVDVHDVVFVRRGTLPKTSSGKLRRGTCREMYRTGRLAARRV</sequence>
<accession>A0A6H9YWY1</accession>
<dbReference type="FunFam" id="3.40.50.12780:FF:000013">
    <property type="entry name" value="Long-chain-fatty-acid--AMP ligase FadD32"/>
    <property type="match status" value="1"/>
</dbReference>
<dbReference type="GO" id="GO:0070566">
    <property type="term" value="F:adenylyltransferase activity"/>
    <property type="evidence" value="ECO:0007669"/>
    <property type="project" value="TreeGrafter"/>
</dbReference>
<dbReference type="Gene3D" id="3.40.50.12780">
    <property type="entry name" value="N-terminal domain of ligase-like"/>
    <property type="match status" value="1"/>
</dbReference>
<dbReference type="OrthoDB" id="3671040at2"/>
<evidence type="ECO:0000256" key="4">
    <source>
        <dbReference type="ARBA" id="ARBA00023098"/>
    </source>
</evidence>
<dbReference type="PANTHER" id="PTHR22754">
    <property type="entry name" value="DISCO-INTERACTING PROTEIN 2 DIP2 -RELATED"/>
    <property type="match status" value="1"/>
</dbReference>
<comment type="caution">
    <text evidence="7">The sequence shown here is derived from an EMBL/GenBank/DDBJ whole genome shotgun (WGS) entry which is preliminary data.</text>
</comment>
<dbReference type="CDD" id="cd05931">
    <property type="entry name" value="FAAL"/>
    <property type="match status" value="1"/>
</dbReference>
<dbReference type="GO" id="GO:0006633">
    <property type="term" value="P:fatty acid biosynthetic process"/>
    <property type="evidence" value="ECO:0007669"/>
    <property type="project" value="TreeGrafter"/>
</dbReference>
<keyword evidence="4" id="KW-0443">Lipid metabolism</keyword>
<evidence type="ECO:0000256" key="1">
    <source>
        <dbReference type="ARBA" id="ARBA00006432"/>
    </source>
</evidence>
<dbReference type="AlphaFoldDB" id="A0A6H9YWY1"/>
<dbReference type="GO" id="GO:0071766">
    <property type="term" value="P:Actinobacterium-type cell wall biogenesis"/>
    <property type="evidence" value="ECO:0007669"/>
    <property type="project" value="UniProtKB-ARBA"/>
</dbReference>
<dbReference type="Gene3D" id="3.30.300.30">
    <property type="match status" value="1"/>
</dbReference>
<protein>
    <submittedName>
        <fullName evidence="7">Fatty acyl-AMP ligase</fullName>
    </submittedName>
</protein>
<comment type="similarity">
    <text evidence="1">Belongs to the ATP-dependent AMP-binding enzyme family.</text>
</comment>
<dbReference type="PANTHER" id="PTHR22754:SF32">
    <property type="entry name" value="DISCO-INTERACTING PROTEIN 2"/>
    <property type="match status" value="1"/>
</dbReference>
<dbReference type="InterPro" id="IPR000873">
    <property type="entry name" value="AMP-dep_synth/lig_dom"/>
</dbReference>
<name>A0A6H9YWY1_9ACTN</name>
<evidence type="ECO:0000313" key="7">
    <source>
        <dbReference type="EMBL" id="KAB2346952.1"/>
    </source>
</evidence>
<evidence type="ECO:0000256" key="3">
    <source>
        <dbReference type="ARBA" id="ARBA00022832"/>
    </source>
</evidence>
<keyword evidence="8" id="KW-1185">Reference proteome</keyword>
<keyword evidence="3" id="KW-0276">Fatty acid metabolism</keyword>
<dbReference type="InterPro" id="IPR040097">
    <property type="entry name" value="FAAL/FAAC"/>
</dbReference>
<dbReference type="InterPro" id="IPR045851">
    <property type="entry name" value="AMP-bd_C_sf"/>
</dbReference>
<dbReference type="GO" id="GO:0016874">
    <property type="term" value="F:ligase activity"/>
    <property type="evidence" value="ECO:0007669"/>
    <property type="project" value="UniProtKB-KW"/>
</dbReference>
<feature type="domain" description="AMP-binding enzyme C-terminal" evidence="6">
    <location>
        <begin position="477"/>
        <end position="588"/>
    </location>
</feature>
<dbReference type="GO" id="GO:0005886">
    <property type="term" value="C:plasma membrane"/>
    <property type="evidence" value="ECO:0007669"/>
    <property type="project" value="TreeGrafter"/>
</dbReference>
<dbReference type="Pfam" id="PF00501">
    <property type="entry name" value="AMP-binding"/>
    <property type="match status" value="1"/>
</dbReference>
<dbReference type="InterPro" id="IPR025110">
    <property type="entry name" value="AMP-bd_C"/>
</dbReference>